<dbReference type="Gene3D" id="2.60.120.260">
    <property type="entry name" value="Galactose-binding domain-like"/>
    <property type="match status" value="4"/>
</dbReference>
<organism evidence="8 9">
    <name type="scientific">Sphagnurus paluster</name>
    <dbReference type="NCBI Taxonomy" id="117069"/>
    <lineage>
        <taxon>Eukaryota</taxon>
        <taxon>Fungi</taxon>
        <taxon>Dikarya</taxon>
        <taxon>Basidiomycota</taxon>
        <taxon>Agaricomycotina</taxon>
        <taxon>Agaricomycetes</taxon>
        <taxon>Agaricomycetidae</taxon>
        <taxon>Agaricales</taxon>
        <taxon>Tricholomatineae</taxon>
        <taxon>Lyophyllaceae</taxon>
        <taxon>Sphagnurus</taxon>
    </lineage>
</organism>
<dbReference type="Pfam" id="PF17389">
    <property type="entry name" value="Bac_rhamnosid6H"/>
    <property type="match status" value="1"/>
</dbReference>
<sequence length="1268" mass="136043">MPFWLVWPYPLNIALILTKIIGLQAAQITISNLQVENKASPVGIDVKPRFSWTITSEHRAAVQTSYQLLVSKLKAGGSDVWNSGIVSSKKPYLIEYSGPGLASDTRYFWTVNLVTTAGAGSASSDFTTGFLSASDWNPSVWIGKPAVGQAIPDALSTSFRAASWIWTSESGAPNAPAGERAFRKTYTSPNGKTAISALILITADDQFSLYVNGNLVGSSPTTPDVWKTSLKFTVSMNGPSNLFAVRAINLPDISNGGNGPAGLLASIQITFSDGTTTIISSDASWRSIKAIPANFQSPTIDDSSWTLATVLAPYGSGPWGAGVALPSSDVTPTISLTESTWIWSSESTLPSAPAQPRAFRKTFPTPNGKTLKSAFIILTVDDGFDLYVNGALIGSSPNQLDVWRSAQRFTVPLIGLSSTSTLFAIKATNLPDVTNGGPSPAGLLAAIQITYTDGTSTTLSSDSTWKVNKNIPVGFELPSTDDSSWSSATAIGKFGVAPWGTQVSISDSLGEHPAPLLRKEFSVAKAISFARLYYAVGGYASITLNGLPISDFVLTPGFTKYDIQTQYVVVDVTSKLKVGANAIGVELGRSHYAVTQGSVWSWNAAPWRAEPALRSVLSIGYTDGTTAKVTSDATWQSIEGPTRLDDIFGGENYDASYLKPGFDTVGFSASGWANAQVVTGPKGVLVRQRQPPTRVIQSMKPVSITQPVKGIYVVAFERVVAGWAKITVTGPAKTLITIHFGEKLKSDGTVVYEDNSHYYANNFQTDRFWLAGTGGPEVFEPKFSYKGYQYVQLEGWPGTSAPTAANIVGQVVHDDLPPRGGFESSSDLLNKMHKAAVYTMLNNVHSIPEDCPTYEKNGWSGDAMLGTEMFLTNFGAEDLLAKYVRDLAESRPNGSGPPAVIAPDSNWGANNQAPPWHFLSSAFILTPWWLYQYRGDRRVLEDHYDSMKNYVTFELSRSPNNIASTGLGDWVSPETDPAGGNAPEDGRISATAYLYKMLTTMNQIAVVLGRSADATTFSNQATNVKNAFNNAFLSKATGYYAGVGDSGYRQTHNLLALAFDLAPNTTSAQTVADSISRDVVARGNHLNTGALGTKYILPILTQYNHADTAIAVAQQTSFPSWGFWFANGANTMWEHWALASRSRDHLFLGTFEDWLYKHLAGIQLSSTAFETVTIAPSLTGYLAYTRAWTSTPFGNLTVDWANNAGSVRLDVGVPVGVNATVAIPASNVAQVLESGKQLATQGIKVLGSDNESVRVIVPSGKYSFTVAK</sequence>
<feature type="domain" description="Alpha-L-rhamnosidase concanavalin-like" evidence="4">
    <location>
        <begin position="709"/>
        <end position="813"/>
    </location>
</feature>
<dbReference type="InterPro" id="IPR013783">
    <property type="entry name" value="Ig-like_fold"/>
</dbReference>
<dbReference type="InterPro" id="IPR016007">
    <property type="entry name" value="Alpha_rhamnosid"/>
</dbReference>
<feature type="domain" description="Alpha-L-rhamnosidase C-terminal" evidence="7">
    <location>
        <begin position="1161"/>
        <end position="1232"/>
    </location>
</feature>
<dbReference type="InterPro" id="IPR008902">
    <property type="entry name" value="Rhamnosid_concanavalin"/>
</dbReference>
<evidence type="ECO:0000256" key="2">
    <source>
        <dbReference type="ARBA" id="ARBA00012652"/>
    </source>
</evidence>
<evidence type="ECO:0000313" key="9">
    <source>
        <dbReference type="Proteomes" id="UP000717328"/>
    </source>
</evidence>
<dbReference type="PANTHER" id="PTHR33307">
    <property type="entry name" value="ALPHA-RHAMNOSIDASE (EUROFUNG)"/>
    <property type="match status" value="1"/>
</dbReference>
<gene>
    <name evidence="8" type="ORF">H0H81_001499</name>
</gene>
<reference evidence="8" key="2">
    <citation type="submission" date="2021-10" db="EMBL/GenBank/DDBJ databases">
        <title>Phylogenomics reveals ancestral predisposition of the termite-cultivated fungus Termitomyces towards a domesticated lifestyle.</title>
        <authorList>
            <person name="Auxier B."/>
            <person name="Grum-Grzhimaylo A."/>
            <person name="Cardenas M.E."/>
            <person name="Lodge J.D."/>
            <person name="Laessoe T."/>
            <person name="Pedersen O."/>
            <person name="Smith M.E."/>
            <person name="Kuyper T.W."/>
            <person name="Franco-Molano E.A."/>
            <person name="Baroni T.J."/>
            <person name="Aanen D.K."/>
        </authorList>
    </citation>
    <scope>NUCLEOTIDE SEQUENCE</scope>
    <source>
        <strain evidence="8">D49</strain>
    </source>
</reference>
<dbReference type="Pfam" id="PF05592">
    <property type="entry name" value="Bac_rhamnosid"/>
    <property type="match status" value="1"/>
</dbReference>
<dbReference type="Pfam" id="PF17390">
    <property type="entry name" value="Bac_rhamnosid_C"/>
    <property type="match status" value="1"/>
</dbReference>
<dbReference type="Pfam" id="PF08531">
    <property type="entry name" value="Bac_rhamnosid_N"/>
    <property type="match status" value="1"/>
</dbReference>
<evidence type="ECO:0000313" key="8">
    <source>
        <dbReference type="EMBL" id="KAG5653242.1"/>
    </source>
</evidence>
<dbReference type="GO" id="GO:0030596">
    <property type="term" value="F:alpha-L-rhamnosidase activity"/>
    <property type="evidence" value="ECO:0007669"/>
    <property type="project" value="UniProtKB-EC"/>
</dbReference>
<dbReference type="InterPro" id="IPR035396">
    <property type="entry name" value="Bac_rhamnosid6H"/>
</dbReference>
<feature type="domain" description="Bacterial alpha-L-rhamnosidase N-terminal" evidence="5">
    <location>
        <begin position="525"/>
        <end position="696"/>
    </location>
</feature>
<dbReference type="InterPro" id="IPR013737">
    <property type="entry name" value="Bac_rhamnosid_N"/>
</dbReference>
<dbReference type="SUPFAM" id="SSF48208">
    <property type="entry name" value="Six-hairpin glycosidases"/>
    <property type="match status" value="1"/>
</dbReference>
<feature type="domain" description="Alpha-L-rhamnosidase six-hairpin glycosidase" evidence="6">
    <location>
        <begin position="820"/>
        <end position="1158"/>
    </location>
</feature>
<dbReference type="Gene3D" id="2.60.40.10">
    <property type="entry name" value="Immunoglobulins"/>
    <property type="match status" value="1"/>
</dbReference>
<evidence type="ECO:0000259" key="4">
    <source>
        <dbReference type="Pfam" id="PF05592"/>
    </source>
</evidence>
<dbReference type="OrthoDB" id="10036721at2759"/>
<comment type="caution">
    <text evidence="8">The sequence shown here is derived from an EMBL/GenBank/DDBJ whole genome shotgun (WGS) entry which is preliminary data.</text>
</comment>
<evidence type="ECO:0000259" key="7">
    <source>
        <dbReference type="Pfam" id="PF17390"/>
    </source>
</evidence>
<comment type="catalytic activity">
    <reaction evidence="1">
        <text>Hydrolysis of terminal non-reducing alpha-L-rhamnose residues in alpha-L-rhamnosides.</text>
        <dbReference type="EC" id="3.2.1.40"/>
    </reaction>
</comment>
<dbReference type="InterPro" id="IPR008928">
    <property type="entry name" value="6-hairpin_glycosidase_sf"/>
</dbReference>
<dbReference type="PANTHER" id="PTHR33307:SF6">
    <property type="entry name" value="ALPHA-RHAMNOSIDASE (EUROFUNG)-RELATED"/>
    <property type="match status" value="1"/>
</dbReference>
<accession>A0A9P7GUA4</accession>
<proteinExistence type="predicted"/>
<evidence type="ECO:0000256" key="1">
    <source>
        <dbReference type="ARBA" id="ARBA00001445"/>
    </source>
</evidence>
<protein>
    <recommendedName>
        <fullName evidence="2">alpha-L-rhamnosidase</fullName>
        <ecNumber evidence="2">3.2.1.40</ecNumber>
    </recommendedName>
</protein>
<dbReference type="EMBL" id="JABCKI010000064">
    <property type="protein sequence ID" value="KAG5653242.1"/>
    <property type="molecule type" value="Genomic_DNA"/>
</dbReference>
<dbReference type="Gene3D" id="2.60.420.10">
    <property type="entry name" value="Maltose phosphorylase, domain 3"/>
    <property type="match status" value="1"/>
</dbReference>
<evidence type="ECO:0000259" key="5">
    <source>
        <dbReference type="Pfam" id="PF08531"/>
    </source>
</evidence>
<dbReference type="EC" id="3.2.1.40" evidence="2"/>
<reference evidence="8" key="1">
    <citation type="submission" date="2021-02" db="EMBL/GenBank/DDBJ databases">
        <authorList>
            <person name="Nieuwenhuis M."/>
            <person name="Van De Peppel L.J.J."/>
        </authorList>
    </citation>
    <scope>NUCLEOTIDE SEQUENCE</scope>
    <source>
        <strain evidence="8">D49</strain>
    </source>
</reference>
<keyword evidence="3" id="KW-0378">Hydrolase</keyword>
<dbReference type="AlphaFoldDB" id="A0A9P7GUA4"/>
<dbReference type="Gene3D" id="1.50.10.10">
    <property type="match status" value="1"/>
</dbReference>
<dbReference type="GO" id="GO:0005975">
    <property type="term" value="P:carbohydrate metabolic process"/>
    <property type="evidence" value="ECO:0007669"/>
    <property type="project" value="InterPro"/>
</dbReference>
<keyword evidence="9" id="KW-1185">Reference proteome</keyword>
<name>A0A9P7GUA4_9AGAR</name>
<dbReference type="Pfam" id="PF25788">
    <property type="entry name" value="Ig_Rha78A_N"/>
    <property type="match status" value="1"/>
</dbReference>
<evidence type="ECO:0000256" key="3">
    <source>
        <dbReference type="ARBA" id="ARBA00022801"/>
    </source>
</evidence>
<dbReference type="InterPro" id="IPR035398">
    <property type="entry name" value="Bac_rhamnosid_C"/>
</dbReference>
<evidence type="ECO:0000259" key="6">
    <source>
        <dbReference type="Pfam" id="PF17389"/>
    </source>
</evidence>
<dbReference type="InterPro" id="IPR012341">
    <property type="entry name" value="6hp_glycosidase-like_sf"/>
</dbReference>
<dbReference type="Proteomes" id="UP000717328">
    <property type="component" value="Unassembled WGS sequence"/>
</dbReference>